<protein>
    <submittedName>
        <fullName evidence="4">17-beta-hydroxysteroid dehydrogenase type 6</fullName>
    </submittedName>
</protein>
<dbReference type="Pfam" id="PF00106">
    <property type="entry name" value="adh_short"/>
    <property type="match status" value="1"/>
</dbReference>
<evidence type="ECO:0000256" key="2">
    <source>
        <dbReference type="SAM" id="Phobius"/>
    </source>
</evidence>
<evidence type="ECO:0000313" key="3">
    <source>
        <dbReference type="Proteomes" id="UP000694867"/>
    </source>
</evidence>
<dbReference type="RefSeq" id="XP_018494521.1">
    <property type="nucleotide sequence ID" value="XM_018639005.1"/>
</dbReference>
<dbReference type="Proteomes" id="UP000694867">
    <property type="component" value="Unplaced"/>
</dbReference>
<proteinExistence type="predicted"/>
<accession>A0AAJ7L5C4</accession>
<reference evidence="4" key="1">
    <citation type="submission" date="2025-08" db="UniProtKB">
        <authorList>
            <consortium name="RefSeq"/>
        </authorList>
    </citation>
    <scope>IDENTIFICATION</scope>
</reference>
<keyword evidence="2" id="KW-0472">Membrane</keyword>
<sequence length="383" mass="43159">MNPLEKLEDVLRSCDRVFVGIICLLVSLAFYWTGFLQILTAFLPSIFYLPTIAAIAGLLRLLVERRLGQKKLPSEGKAVFITGCDSGFGNSLSRRLANRGYVVFAGCIDENSEGAASLRDYSKSIKTLQLNVTKEQDLLAVEEEITAHLNRENLQLWAVIANAGVLHETPLELSPMSEIENLINVNLLGVFRTVKALLPAVRKCKGRIIVTSSLSATFAFPYLVSYSVSKTAVKAFCQGLHRELRKFEVTCISIEPTFYRTPLLNRTGPTPADRLQQVDDERKQAYSFFINEYEKLMKGMYKLADTNIEAPINAFEDAVCSARPKRSYVLAPLQYRILTYISSHFDLCFTDLFINALISPWKTILEIVRHQYDRLSSLDASKY</sequence>
<dbReference type="PANTHER" id="PTHR43313">
    <property type="entry name" value="SHORT-CHAIN DEHYDROGENASE/REDUCTASE FAMILY 9C"/>
    <property type="match status" value="1"/>
</dbReference>
<name>A0AAJ7L5C4_9ACAR</name>
<keyword evidence="1" id="KW-0560">Oxidoreductase</keyword>
<organism evidence="3 4">
    <name type="scientific">Galendromus occidentalis</name>
    <name type="common">western predatory mite</name>
    <dbReference type="NCBI Taxonomy" id="34638"/>
    <lineage>
        <taxon>Eukaryota</taxon>
        <taxon>Metazoa</taxon>
        <taxon>Ecdysozoa</taxon>
        <taxon>Arthropoda</taxon>
        <taxon>Chelicerata</taxon>
        <taxon>Arachnida</taxon>
        <taxon>Acari</taxon>
        <taxon>Parasitiformes</taxon>
        <taxon>Mesostigmata</taxon>
        <taxon>Gamasina</taxon>
        <taxon>Phytoseioidea</taxon>
        <taxon>Phytoseiidae</taxon>
        <taxon>Typhlodrominae</taxon>
        <taxon>Galendromus</taxon>
    </lineage>
</organism>
<evidence type="ECO:0000313" key="4">
    <source>
        <dbReference type="RefSeq" id="XP_018494521.1"/>
    </source>
</evidence>
<dbReference type="Gene3D" id="3.40.50.720">
    <property type="entry name" value="NAD(P)-binding Rossmann-like Domain"/>
    <property type="match status" value="1"/>
</dbReference>
<dbReference type="SUPFAM" id="SSF51735">
    <property type="entry name" value="NAD(P)-binding Rossmann-fold domains"/>
    <property type="match status" value="1"/>
</dbReference>
<dbReference type="AlphaFoldDB" id="A0AAJ7L5C4"/>
<dbReference type="GO" id="GO:0008202">
    <property type="term" value="P:steroid metabolic process"/>
    <property type="evidence" value="ECO:0007669"/>
    <property type="project" value="TreeGrafter"/>
</dbReference>
<evidence type="ECO:0000256" key="1">
    <source>
        <dbReference type="ARBA" id="ARBA00023002"/>
    </source>
</evidence>
<dbReference type="GO" id="GO:0016491">
    <property type="term" value="F:oxidoreductase activity"/>
    <property type="evidence" value="ECO:0007669"/>
    <property type="project" value="UniProtKB-KW"/>
</dbReference>
<keyword evidence="3" id="KW-1185">Reference proteome</keyword>
<feature type="transmembrane region" description="Helical" evidence="2">
    <location>
        <begin position="17"/>
        <end position="39"/>
    </location>
</feature>
<dbReference type="KEGG" id="goe:100900005"/>
<feature type="transmembrane region" description="Helical" evidence="2">
    <location>
        <begin position="45"/>
        <end position="63"/>
    </location>
</feature>
<gene>
    <name evidence="4" type="primary">LOC100900005</name>
</gene>
<dbReference type="InterPro" id="IPR002347">
    <property type="entry name" value="SDR_fam"/>
</dbReference>
<dbReference type="GeneID" id="100900005"/>
<keyword evidence="2" id="KW-0812">Transmembrane</keyword>
<dbReference type="PRINTS" id="PR00081">
    <property type="entry name" value="GDHRDH"/>
</dbReference>
<dbReference type="PROSITE" id="PS00061">
    <property type="entry name" value="ADH_SHORT"/>
    <property type="match status" value="1"/>
</dbReference>
<dbReference type="InterPro" id="IPR036291">
    <property type="entry name" value="NAD(P)-bd_dom_sf"/>
</dbReference>
<dbReference type="PANTHER" id="PTHR43313:SF36">
    <property type="entry name" value="D-BETA-HYDROXYBUTYRATE DEHYDROGENASE, MITOCHONDRIAL"/>
    <property type="match status" value="1"/>
</dbReference>
<dbReference type="InterPro" id="IPR020904">
    <property type="entry name" value="Sc_DH/Rdtase_CS"/>
</dbReference>
<keyword evidence="2" id="KW-1133">Transmembrane helix</keyword>